<feature type="transmembrane region" description="Helical" evidence="5">
    <location>
        <begin position="20"/>
        <end position="38"/>
    </location>
</feature>
<evidence type="ECO:0000256" key="2">
    <source>
        <dbReference type="ARBA" id="ARBA00022692"/>
    </source>
</evidence>
<protein>
    <submittedName>
        <fullName evidence="7">Phage infection protein</fullName>
    </submittedName>
</protein>
<dbReference type="InterPro" id="IPR013525">
    <property type="entry name" value="ABC2_TM"/>
</dbReference>
<dbReference type="AlphaFoldDB" id="A0A173ZXW5"/>
<dbReference type="SUPFAM" id="SSF58100">
    <property type="entry name" value="Bacterial hemolysins"/>
    <property type="match status" value="1"/>
</dbReference>
<dbReference type="Proteomes" id="UP000095594">
    <property type="component" value="Unassembled WGS sequence"/>
</dbReference>
<sequence length="715" mass="77167">MKKIFEIYKDDIRSIFKNYAAIIVLAALCIIPSLYAWFNIKASWDPYSQDATSGIKVGVVNLDKGANFSGKDINIGDEVIGQLKDNKQLGWQFVSEEEAERNVENGNYYASITIPENFSKNLTSILSDNVTKGEIIYTVNEKVNAIAPKITVKGATALQEQVTKSIVETVSNAIFGVANEVGIQLEEQIPKITTIYNSLVKIQGSFGDINNTVDKAADGAEKIQTLITEIQNDIPKIQDTLTNAQNLSSEVQNFITSSQGAVEKLSPTIKQDIKIVNEVSKDIATYTEGVKNAINSGADNAPVMVDNLISKVNGLKATADSVLNILNTLNKFSGGSLSNAIDSLTNISNTLSTALGTLNDIKTKVDSGVVIDLSLLDNIVTAANDIANITDGIYANYDSTIIPALNDTLNQAYNVAGGALDILKGAEAKLPQVQDILNTAYAGAQKGEEGIAFVKEALPQAEAMINDLVDKMAGISNEQELRDVVNLLKADVAKRSDFLANPVNIVENNLYPMGNYGTAMTPFYTVLSLWVGLTLLSSMLSVEKHGEYTPTQVYFGKLLLYLTIAIIQALIVALGDLYILKIYCVNPALFVAGIVFTSITFTFIVYSLVSVFGNVGKVLAIVLLVLQVAGSGGTFPIQLTPRFFQVINPFLPFTYSISFAREAIGGVVQSVLTKDIIVSLIYIVVALLVALLLKKPINKLSEGFVENFKKSGIGE</sequence>
<dbReference type="Gene3D" id="3.40.1710.10">
    <property type="entry name" value="abc type-2 transporter like domain"/>
    <property type="match status" value="1"/>
</dbReference>
<feature type="transmembrane region" description="Helical" evidence="5">
    <location>
        <begin position="587"/>
        <end position="606"/>
    </location>
</feature>
<proteinExistence type="predicted"/>
<reference evidence="7 8" key="1">
    <citation type="submission" date="2015-09" db="EMBL/GenBank/DDBJ databases">
        <authorList>
            <consortium name="Pathogen Informatics"/>
        </authorList>
    </citation>
    <scope>NUCLEOTIDE SEQUENCE [LARGE SCALE GENOMIC DNA]</scope>
    <source>
        <strain evidence="7 8">2789STDY5834856</strain>
    </source>
</reference>
<dbReference type="Pfam" id="PF12698">
    <property type="entry name" value="ABC2_membrane_3"/>
    <property type="match status" value="2"/>
</dbReference>
<name>A0A173ZXW5_9CLOT</name>
<dbReference type="GO" id="GO:0140359">
    <property type="term" value="F:ABC-type transporter activity"/>
    <property type="evidence" value="ECO:0007669"/>
    <property type="project" value="InterPro"/>
</dbReference>
<evidence type="ECO:0000259" key="6">
    <source>
        <dbReference type="Pfam" id="PF12698"/>
    </source>
</evidence>
<keyword evidence="2 5" id="KW-0812">Transmembrane</keyword>
<dbReference type="RefSeq" id="WP_055263628.1">
    <property type="nucleotide sequence ID" value="NZ_CABIXQ010000003.1"/>
</dbReference>
<feature type="transmembrane region" description="Helical" evidence="5">
    <location>
        <begin position="618"/>
        <end position="639"/>
    </location>
</feature>
<feature type="transmembrane region" description="Helical" evidence="5">
    <location>
        <begin position="676"/>
        <end position="693"/>
    </location>
</feature>
<evidence type="ECO:0000313" key="8">
    <source>
        <dbReference type="Proteomes" id="UP000095594"/>
    </source>
</evidence>
<feature type="domain" description="ABC-2 type transporter transmembrane" evidence="6">
    <location>
        <begin position="23"/>
        <end position="193"/>
    </location>
</feature>
<accession>A0A173ZXW5</accession>
<gene>
    <name evidence="7" type="ORF">ERS852471_00519</name>
</gene>
<organism evidence="7 8">
    <name type="scientific">Clostridium disporicum</name>
    <dbReference type="NCBI Taxonomy" id="84024"/>
    <lineage>
        <taxon>Bacteria</taxon>
        <taxon>Bacillati</taxon>
        <taxon>Bacillota</taxon>
        <taxon>Clostridia</taxon>
        <taxon>Eubacteriales</taxon>
        <taxon>Clostridiaceae</taxon>
        <taxon>Clostridium</taxon>
    </lineage>
</organism>
<dbReference type="OrthoDB" id="9811483at2"/>
<evidence type="ECO:0000256" key="4">
    <source>
        <dbReference type="ARBA" id="ARBA00023136"/>
    </source>
</evidence>
<dbReference type="InterPro" id="IPR051328">
    <property type="entry name" value="T7SS_ABC-Transporter"/>
</dbReference>
<feature type="transmembrane region" description="Helical" evidence="5">
    <location>
        <begin position="523"/>
        <end position="542"/>
    </location>
</feature>
<dbReference type="InterPro" id="IPR017501">
    <property type="entry name" value="Phage_infect_YhgE_C"/>
</dbReference>
<dbReference type="GO" id="GO:0016020">
    <property type="term" value="C:membrane"/>
    <property type="evidence" value="ECO:0007669"/>
    <property type="project" value="UniProtKB-SubCell"/>
</dbReference>
<evidence type="ECO:0000256" key="3">
    <source>
        <dbReference type="ARBA" id="ARBA00022989"/>
    </source>
</evidence>
<evidence type="ECO:0000313" key="7">
    <source>
        <dbReference type="EMBL" id="CUN81064.1"/>
    </source>
</evidence>
<evidence type="ECO:0000256" key="5">
    <source>
        <dbReference type="SAM" id="Phobius"/>
    </source>
</evidence>
<evidence type="ECO:0000256" key="1">
    <source>
        <dbReference type="ARBA" id="ARBA00004141"/>
    </source>
</evidence>
<feature type="transmembrane region" description="Helical" evidence="5">
    <location>
        <begin position="554"/>
        <end position="575"/>
    </location>
</feature>
<keyword evidence="4 5" id="KW-0472">Membrane</keyword>
<feature type="domain" description="ABC-2 type transporter transmembrane" evidence="6">
    <location>
        <begin position="346"/>
        <end position="692"/>
    </location>
</feature>
<dbReference type="NCBIfam" id="TIGR03062">
    <property type="entry name" value="pip_yhgE_Cterm"/>
    <property type="match status" value="1"/>
</dbReference>
<dbReference type="InterPro" id="IPR017500">
    <property type="entry name" value="Phage_infect_YhgE_N"/>
</dbReference>
<dbReference type="EMBL" id="CYZX01000003">
    <property type="protein sequence ID" value="CUN81064.1"/>
    <property type="molecule type" value="Genomic_DNA"/>
</dbReference>
<dbReference type="NCBIfam" id="TIGR03061">
    <property type="entry name" value="pip_yhgE_Nterm"/>
    <property type="match status" value="1"/>
</dbReference>
<dbReference type="PANTHER" id="PTHR43077">
    <property type="entry name" value="TRANSPORT PERMEASE YVFS-RELATED"/>
    <property type="match status" value="1"/>
</dbReference>
<dbReference type="PANTHER" id="PTHR43077:SF10">
    <property type="entry name" value="TRANSPORT PERMEASE PROTEIN"/>
    <property type="match status" value="1"/>
</dbReference>
<keyword evidence="3 5" id="KW-1133">Transmembrane helix</keyword>
<comment type="subcellular location">
    <subcellularLocation>
        <location evidence="1">Membrane</location>
        <topology evidence="1">Multi-pass membrane protein</topology>
    </subcellularLocation>
</comment>